<feature type="region of interest" description="Disordered" evidence="2">
    <location>
        <begin position="402"/>
        <end position="494"/>
    </location>
</feature>
<evidence type="ECO:0000256" key="1">
    <source>
        <dbReference type="SAM" id="Coils"/>
    </source>
</evidence>
<name>A0ABU6VAJ5_9FABA</name>
<evidence type="ECO:0000313" key="4">
    <source>
        <dbReference type="Proteomes" id="UP001341840"/>
    </source>
</evidence>
<protein>
    <submittedName>
        <fullName evidence="3">Uncharacterized protein</fullName>
    </submittedName>
</protein>
<proteinExistence type="predicted"/>
<dbReference type="EMBL" id="JASCZI010151083">
    <property type="protein sequence ID" value="MED6168963.1"/>
    <property type="molecule type" value="Genomic_DNA"/>
</dbReference>
<sequence>MYRMYLQGFGTPVDRLAVELECPTFQDSSFRACESDGRLPRGPDPCIFTGLKSEIGARVCLLGRVGPTSRTVASNLWNFGESKLRKLTCPDSVNGYIRASEDRILVALVVWNLPRGEAEKVSGIFLRLFWEENCPGALCFSLIFRFQVVLMAENPEGGAEAAAVEWVAPDVLGAPPTLSQAYLDELKGTGVIFGGGELERRYRVEAARRGERVCFMNLDHPTKPHWLWVNGVMFTEFGIRVPFTEFQQHLLNRACVAPSQLHPNAWASILCFELVTEWLQLPQEPKVFMCLFTFYSASTRGRYFKILPVGTHRPFWLSLEGDGRFPSFWTDRAGFDVSPVTYKGLRAHQKEIVDVLTALFSRNNLAPKVLLGRPKDARRDVVSMAGNDAMLNRLRGLVRPSPSAGAAVPTTPVIGHAGSGPSSTVRGSALPVGPTPNVTITPEEGSSNGGGRNAEVNREVASPVREQQISSPFSSRRSMPMETPAAKRQRTETSACEFSPLDRSFDASKFIAENLLGPKAQEVLRDYDPVESFRWVQWALLKSATIMKSVEPRLTMMDEAERHNQRLVGDLKALNLQKVVLEEQLKDAVAAKSKAEEDLKTAGKNLEVLQQKKDGEVATLQDRIKELESEVKNLKDSVAAEKVRADRAEEKILVLEKQRDDNAEDAKVVVAATEGVLKAQLAVLVPEFDVSQIGFLKEVVDGKVVDIPMDPPPS</sequence>
<organism evidence="3 4">
    <name type="scientific">Stylosanthes scabra</name>
    <dbReference type="NCBI Taxonomy" id="79078"/>
    <lineage>
        <taxon>Eukaryota</taxon>
        <taxon>Viridiplantae</taxon>
        <taxon>Streptophyta</taxon>
        <taxon>Embryophyta</taxon>
        <taxon>Tracheophyta</taxon>
        <taxon>Spermatophyta</taxon>
        <taxon>Magnoliopsida</taxon>
        <taxon>eudicotyledons</taxon>
        <taxon>Gunneridae</taxon>
        <taxon>Pentapetalae</taxon>
        <taxon>rosids</taxon>
        <taxon>fabids</taxon>
        <taxon>Fabales</taxon>
        <taxon>Fabaceae</taxon>
        <taxon>Papilionoideae</taxon>
        <taxon>50 kb inversion clade</taxon>
        <taxon>dalbergioids sensu lato</taxon>
        <taxon>Dalbergieae</taxon>
        <taxon>Pterocarpus clade</taxon>
        <taxon>Stylosanthes</taxon>
    </lineage>
</organism>
<gene>
    <name evidence="3" type="ORF">PIB30_016883</name>
</gene>
<evidence type="ECO:0000313" key="3">
    <source>
        <dbReference type="EMBL" id="MED6168963.1"/>
    </source>
</evidence>
<evidence type="ECO:0000256" key="2">
    <source>
        <dbReference type="SAM" id="MobiDB-lite"/>
    </source>
</evidence>
<feature type="compositionally biased region" description="Polar residues" evidence="2">
    <location>
        <begin position="436"/>
        <end position="446"/>
    </location>
</feature>
<reference evidence="3 4" key="1">
    <citation type="journal article" date="2023" name="Plants (Basel)">
        <title>Bridging the Gap: Combining Genomics and Transcriptomics Approaches to Understand Stylosanthes scabra, an Orphan Legume from the Brazilian Caatinga.</title>
        <authorList>
            <person name="Ferreira-Neto J.R.C."/>
            <person name="da Silva M.D."/>
            <person name="Binneck E."/>
            <person name="de Melo N.F."/>
            <person name="da Silva R.H."/>
            <person name="de Melo A.L.T.M."/>
            <person name="Pandolfi V."/>
            <person name="Bustamante F.O."/>
            <person name="Brasileiro-Vidal A.C."/>
            <person name="Benko-Iseppon A.M."/>
        </authorList>
    </citation>
    <scope>NUCLEOTIDE SEQUENCE [LARGE SCALE GENOMIC DNA]</scope>
    <source>
        <tissue evidence="3">Leaves</tissue>
    </source>
</reference>
<feature type="compositionally biased region" description="Low complexity" evidence="2">
    <location>
        <begin position="470"/>
        <end position="481"/>
    </location>
</feature>
<keyword evidence="1" id="KW-0175">Coiled coil</keyword>
<comment type="caution">
    <text evidence="3">The sequence shown here is derived from an EMBL/GenBank/DDBJ whole genome shotgun (WGS) entry which is preliminary data.</text>
</comment>
<dbReference type="Proteomes" id="UP001341840">
    <property type="component" value="Unassembled WGS sequence"/>
</dbReference>
<accession>A0ABU6VAJ5</accession>
<keyword evidence="4" id="KW-1185">Reference proteome</keyword>
<feature type="coiled-coil region" evidence="1">
    <location>
        <begin position="557"/>
        <end position="665"/>
    </location>
</feature>